<organism evidence="1 2">
    <name type="scientific">Larkinella arboricola</name>
    <dbReference type="NCBI Taxonomy" id="643671"/>
    <lineage>
        <taxon>Bacteria</taxon>
        <taxon>Pseudomonadati</taxon>
        <taxon>Bacteroidota</taxon>
        <taxon>Cytophagia</taxon>
        <taxon>Cytophagales</taxon>
        <taxon>Spirosomataceae</taxon>
        <taxon>Larkinella</taxon>
    </lineage>
</organism>
<dbReference type="OrthoDB" id="939978at2"/>
<dbReference type="RefSeq" id="WP_111631548.1">
    <property type="nucleotide sequence ID" value="NZ_QLMC01000016.1"/>
</dbReference>
<name>A0A327WJB8_LARAB</name>
<protein>
    <recommendedName>
        <fullName evidence="3">Carboxypeptidase family protein</fullName>
    </recommendedName>
</protein>
<gene>
    <name evidence="1" type="ORF">LX87_05554</name>
</gene>
<comment type="caution">
    <text evidence="1">The sequence shown here is derived from an EMBL/GenBank/DDBJ whole genome shotgun (WGS) entry which is preliminary data.</text>
</comment>
<dbReference type="SUPFAM" id="SSF49464">
    <property type="entry name" value="Carboxypeptidase regulatory domain-like"/>
    <property type="match status" value="1"/>
</dbReference>
<dbReference type="Proteomes" id="UP000248790">
    <property type="component" value="Unassembled WGS sequence"/>
</dbReference>
<proteinExistence type="predicted"/>
<evidence type="ECO:0008006" key="3">
    <source>
        <dbReference type="Google" id="ProtNLM"/>
    </source>
</evidence>
<keyword evidence="2" id="KW-1185">Reference proteome</keyword>
<evidence type="ECO:0000313" key="1">
    <source>
        <dbReference type="EMBL" id="RAJ90028.1"/>
    </source>
</evidence>
<dbReference type="AlphaFoldDB" id="A0A327WJB8"/>
<reference evidence="1 2" key="1">
    <citation type="submission" date="2018-06" db="EMBL/GenBank/DDBJ databases">
        <title>Genomic Encyclopedia of Archaeal and Bacterial Type Strains, Phase II (KMG-II): from individual species to whole genera.</title>
        <authorList>
            <person name="Goeker M."/>
        </authorList>
    </citation>
    <scope>NUCLEOTIDE SEQUENCE [LARGE SCALE GENOMIC DNA]</scope>
    <source>
        <strain evidence="1 2">DSM 21851</strain>
    </source>
</reference>
<sequence>MFPFLYSGRHPRTLLTSWLLTITLLTSCTESNEDPAPGPSRPVQAGYVVGKATDAQNKPLANVEVIAYNTLTNSTIGGRTDAQGNYRIKLENLGTWYVKGTATLNYDGGHYALRMHVVDPITFTHSQGAVQNMVLKASGERTGMYGEDGYYGAKITVLPDMTGDFYDADNAQLTFEPIGPLIDGSMGQTLICKPDNIYIYDIPVGKYKITATYQPTGQPLLLRAGYGGSKAYSRTITTMVSPTHSGSDRYVLELQVKPE</sequence>
<dbReference type="EMBL" id="QLMC01000016">
    <property type="protein sequence ID" value="RAJ90028.1"/>
    <property type="molecule type" value="Genomic_DNA"/>
</dbReference>
<dbReference type="InterPro" id="IPR008969">
    <property type="entry name" value="CarboxyPept-like_regulatory"/>
</dbReference>
<accession>A0A327WJB8</accession>
<evidence type="ECO:0000313" key="2">
    <source>
        <dbReference type="Proteomes" id="UP000248790"/>
    </source>
</evidence>